<evidence type="ECO:0000259" key="2">
    <source>
        <dbReference type="PROSITE" id="PS51208"/>
    </source>
</evidence>
<dbReference type="PRINTS" id="PR01484">
    <property type="entry name" value="PRTACTNFAMLY"/>
</dbReference>
<dbReference type="Pfam" id="PF03797">
    <property type="entry name" value="Autotransporter"/>
    <property type="match status" value="1"/>
</dbReference>
<dbReference type="InterPro" id="IPR003991">
    <property type="entry name" value="Pertactin_virulence_factor"/>
</dbReference>
<dbReference type="PROSITE" id="PS51208">
    <property type="entry name" value="AUTOTRANSPORTER"/>
    <property type="match status" value="1"/>
</dbReference>
<dbReference type="Pfam" id="PF03212">
    <property type="entry name" value="Pertactin"/>
    <property type="match status" value="1"/>
</dbReference>
<dbReference type="PANTHER" id="PTHR12338">
    <property type="entry name" value="AUTOTRANSPORTER"/>
    <property type="match status" value="1"/>
</dbReference>
<feature type="region of interest" description="Disordered" evidence="1">
    <location>
        <begin position="616"/>
        <end position="658"/>
    </location>
</feature>
<dbReference type="SMART" id="SM00869">
    <property type="entry name" value="Autotransporter"/>
    <property type="match status" value="1"/>
</dbReference>
<dbReference type="GO" id="GO:0019867">
    <property type="term" value="C:outer membrane"/>
    <property type="evidence" value="ECO:0007669"/>
    <property type="project" value="InterPro"/>
</dbReference>
<dbReference type="FunFam" id="2.40.128.130:FF:000002">
    <property type="entry name" value="Putative outer membrane autotransporter"/>
    <property type="match status" value="1"/>
</dbReference>
<accession>A0A380AZ07</accession>
<dbReference type="PANTHER" id="PTHR12338:SF5">
    <property type="entry name" value="ANTIGEN 43-RELATED"/>
    <property type="match status" value="1"/>
</dbReference>
<dbReference type="InterPro" id="IPR036709">
    <property type="entry name" value="Autotransporte_beta_dom_sf"/>
</dbReference>
<dbReference type="InterPro" id="IPR004899">
    <property type="entry name" value="Pertactin_central"/>
</dbReference>
<dbReference type="SUPFAM" id="SSF103515">
    <property type="entry name" value="Autotransporter"/>
    <property type="match status" value="1"/>
</dbReference>
<evidence type="ECO:0000256" key="1">
    <source>
        <dbReference type="SAM" id="MobiDB-lite"/>
    </source>
</evidence>
<dbReference type="Proteomes" id="UP000254880">
    <property type="component" value="Unassembled WGS sequence"/>
</dbReference>
<dbReference type="Gene3D" id="2.160.20.20">
    <property type="match status" value="1"/>
</dbReference>
<feature type="compositionally biased region" description="Pro residues" evidence="1">
    <location>
        <begin position="622"/>
        <end position="650"/>
    </location>
</feature>
<reference evidence="3 4" key="1">
    <citation type="submission" date="2018-06" db="EMBL/GenBank/DDBJ databases">
        <authorList>
            <consortium name="Pathogen Informatics"/>
            <person name="Doyle S."/>
        </authorList>
    </citation>
    <scope>NUCLEOTIDE SEQUENCE [LARGE SCALE GENOMIC DNA]</scope>
    <source>
        <strain evidence="3 4">NCTC9783</strain>
    </source>
</reference>
<protein>
    <submittedName>
        <fullName evidence="3">Putative large exoproteins involved in heme utilization or adhesion</fullName>
    </submittedName>
</protein>
<gene>
    <name evidence="3" type="primary">ycgV</name>
    <name evidence="3" type="ORF">NCTC9783_03837</name>
</gene>
<dbReference type="InterPro" id="IPR006315">
    <property type="entry name" value="OM_autotransptr_brl_dom"/>
</dbReference>
<dbReference type="EMBL" id="UGYT01000001">
    <property type="protein sequence ID" value="SUI90518.1"/>
    <property type="molecule type" value="Genomic_DNA"/>
</dbReference>
<evidence type="ECO:0000313" key="4">
    <source>
        <dbReference type="Proteomes" id="UP000254880"/>
    </source>
</evidence>
<name>A0A380AZ07_SHIFL</name>
<proteinExistence type="predicted"/>
<dbReference type="InterPro" id="IPR050909">
    <property type="entry name" value="Bact_Autotransporter_VF"/>
</dbReference>
<organism evidence="3 4">
    <name type="scientific">Shigella flexneri</name>
    <dbReference type="NCBI Taxonomy" id="623"/>
    <lineage>
        <taxon>Bacteria</taxon>
        <taxon>Pseudomonadati</taxon>
        <taxon>Pseudomonadota</taxon>
        <taxon>Gammaproteobacteria</taxon>
        <taxon>Enterobacterales</taxon>
        <taxon>Enterobacteriaceae</taxon>
        <taxon>Shigella</taxon>
    </lineage>
</organism>
<dbReference type="RefSeq" id="WP_005109193.1">
    <property type="nucleotide sequence ID" value="NZ_CP024470.1"/>
</dbReference>
<dbReference type="Gene3D" id="2.40.128.130">
    <property type="entry name" value="Autotransporter beta-domain"/>
    <property type="match status" value="1"/>
</dbReference>
<dbReference type="NCBIfam" id="TIGR01414">
    <property type="entry name" value="autotrans_barl"/>
    <property type="match status" value="1"/>
</dbReference>
<dbReference type="InterPro" id="IPR005546">
    <property type="entry name" value="Autotransporte_beta"/>
</dbReference>
<dbReference type="AlphaFoldDB" id="A0A380AZ07"/>
<dbReference type="CDD" id="cd01343">
    <property type="entry name" value="PL1_Passenger_AT"/>
    <property type="match status" value="1"/>
</dbReference>
<feature type="domain" description="Autotransporter" evidence="2">
    <location>
        <begin position="687"/>
        <end position="955"/>
    </location>
</feature>
<evidence type="ECO:0000313" key="3">
    <source>
        <dbReference type="EMBL" id="SUI90518.1"/>
    </source>
</evidence>
<dbReference type="SUPFAM" id="SSF51126">
    <property type="entry name" value="Pectin lyase-like"/>
    <property type="match status" value="1"/>
</dbReference>
<dbReference type="InterPro" id="IPR011050">
    <property type="entry name" value="Pectin_lyase_fold/virulence"/>
</dbReference>
<dbReference type="InterPro" id="IPR012332">
    <property type="entry name" value="Autotransporter_pectin_lyase_C"/>
</dbReference>
<sequence length="970" mass="101373">MGIKQHNGNTKADRLAELKIRSPSIQLIKFGAIGLNAIIFSPLLIAADTGSQYGTNITINDGDRITGDTADPSGNLYGVMTPAGKTPGNINLGNDVTVNVNDASGYAKGIIIQGKNSSLTANRLTVDVVGQTSAIGINLIGDYTHADLGTGSTIKSNDDGIIIGHSSTLTATQFTIENSNGIGLTINDYGTSVDLGSGSKIKTDGSTGVYIGGLNGNNANGAARFTATDLTIDVQGYSAMGINVQKNSVVDLGTNSTIKTNGDNAHGLWSFGQVSANALTVDVTGAAANGVEVRGGTTTIGADSHISSAQGGGLVTSGSDATINFSGTAAQRNSIFSGGSYGASAQTATAVINMQNTDITVDRNGSLALGLWALSGGRITGDSLAITGAAGARGIYAMTNSQIDLTSDLVIDMSTPDQMAIATQHDDGYAASRINASGRMLINGSVLSKGGLINLDMHPGSVWTGSSLSDNVNGGKLDVAMNNSVWNVTSNSNLDTLALSHSTVDFASHGSTAGTFTTLNVENLSGNSTFIMRADVVGEGNGVNNRGDLLNISGSSAGNHVLAIRNQGSEATTGNEVLTVVKTTDGAASFSASSQVELGGYLYDVRKNGTNWELYASGTVPEPTPNPEPTPAPAQPPIVNPDPTPEPAATPKPTTTADAGGNYLNIGYLLNYVENRTLMQRMGDLRNQSKDGNIWLRSYGGSLDSFASGKLSGFDMGYSGIQFGGDKRLSDVMPLYVGLYIGSTHASPDYSGGDGTARSDYMGMYASYMAQNGFYSDLVIKASRQKNSFHVLDSQNNGVNANGTANGMSISLEAGQRFNLSPTGYGFYIEPQTQLTYSHQNEMAMKASNGLNIHLNHYESLLGRASMILGYDITAGNSQLNVYVKTGAIREFSGDTEYLLNDSREKYSFKGNGWNNGVGVSAQYNKQHTFYLEADYTQGNLFDQKQVNGGYRFRAFKCGIDKPLNDAENC</sequence>